<dbReference type="Pfam" id="PF13409">
    <property type="entry name" value="GST_N_2"/>
    <property type="match status" value="1"/>
</dbReference>
<comment type="catalytic activity">
    <reaction evidence="3">
        <text>RX + glutathione = an S-substituted glutathione + a halide anion + H(+)</text>
        <dbReference type="Rhea" id="RHEA:16437"/>
        <dbReference type="ChEBI" id="CHEBI:15378"/>
        <dbReference type="ChEBI" id="CHEBI:16042"/>
        <dbReference type="ChEBI" id="CHEBI:17792"/>
        <dbReference type="ChEBI" id="CHEBI:57925"/>
        <dbReference type="ChEBI" id="CHEBI:90779"/>
        <dbReference type="EC" id="2.5.1.18"/>
    </reaction>
</comment>
<dbReference type="PANTHER" id="PTHR43968">
    <property type="match status" value="1"/>
</dbReference>
<dbReference type="SUPFAM" id="SSF52833">
    <property type="entry name" value="Thioredoxin-like"/>
    <property type="match status" value="1"/>
</dbReference>
<evidence type="ECO:0000313" key="7">
    <source>
        <dbReference type="Proteomes" id="UP001276564"/>
    </source>
</evidence>
<comment type="caution">
    <text evidence="6">The sequence shown here is derived from an EMBL/GenBank/DDBJ whole genome shotgun (WGS) entry which is preliminary data.</text>
</comment>
<dbReference type="RefSeq" id="WP_320320321.1">
    <property type="nucleotide sequence ID" value="NZ_JAVIIP010000005.1"/>
</dbReference>
<evidence type="ECO:0000256" key="2">
    <source>
        <dbReference type="ARBA" id="ARBA00022679"/>
    </source>
</evidence>
<dbReference type="SFLD" id="SFLDG00358">
    <property type="entry name" value="Main_(cytGST)"/>
    <property type="match status" value="1"/>
</dbReference>
<dbReference type="InterPro" id="IPR045073">
    <property type="entry name" value="Omega/Tau-like"/>
</dbReference>
<reference evidence="6 7" key="1">
    <citation type="submission" date="2023-08" db="EMBL/GenBank/DDBJ databases">
        <title>Implementing the SeqCode for naming new Mesorhizobium species isolated from Vachellia karroo root nodules.</title>
        <authorList>
            <person name="Van Lill M."/>
        </authorList>
    </citation>
    <scope>NUCLEOTIDE SEQUENCE [LARGE SCALE GENOMIC DNA]</scope>
    <source>
        <strain evidence="6 7">VK4B</strain>
    </source>
</reference>
<dbReference type="PANTHER" id="PTHR43968:SF6">
    <property type="entry name" value="GLUTATHIONE S-TRANSFERASE OMEGA"/>
    <property type="match status" value="1"/>
</dbReference>
<keyword evidence="2" id="KW-0808">Transferase</keyword>
<accession>A0ABU5ALP8</accession>
<organism evidence="6 7">
    <name type="scientific">Mesorhizobium abyssinicae</name>
    <dbReference type="NCBI Taxonomy" id="1209958"/>
    <lineage>
        <taxon>Bacteria</taxon>
        <taxon>Pseudomonadati</taxon>
        <taxon>Pseudomonadota</taxon>
        <taxon>Alphaproteobacteria</taxon>
        <taxon>Hyphomicrobiales</taxon>
        <taxon>Phyllobacteriaceae</taxon>
        <taxon>Mesorhizobium</taxon>
    </lineage>
</organism>
<dbReference type="InterPro" id="IPR004045">
    <property type="entry name" value="Glutathione_S-Trfase_N"/>
</dbReference>
<dbReference type="Gene3D" id="1.20.1050.10">
    <property type="match status" value="1"/>
</dbReference>
<dbReference type="PROSITE" id="PS50405">
    <property type="entry name" value="GST_CTER"/>
    <property type="match status" value="1"/>
</dbReference>
<dbReference type="EC" id="2.5.1.18" evidence="1"/>
<evidence type="ECO:0000313" key="6">
    <source>
        <dbReference type="EMBL" id="MDX8538210.1"/>
    </source>
</evidence>
<protein>
    <recommendedName>
        <fullName evidence="1">glutathione transferase</fullName>
        <ecNumber evidence="1">2.5.1.18</ecNumber>
    </recommendedName>
</protein>
<dbReference type="InterPro" id="IPR010987">
    <property type="entry name" value="Glutathione-S-Trfase_C-like"/>
</dbReference>
<proteinExistence type="predicted"/>
<gene>
    <name evidence="6" type="ORF">RFM23_11335</name>
</gene>
<dbReference type="InterPro" id="IPR036249">
    <property type="entry name" value="Thioredoxin-like_sf"/>
</dbReference>
<evidence type="ECO:0000259" key="4">
    <source>
        <dbReference type="PROSITE" id="PS50404"/>
    </source>
</evidence>
<keyword evidence="7" id="KW-1185">Reference proteome</keyword>
<dbReference type="InterPro" id="IPR036282">
    <property type="entry name" value="Glutathione-S-Trfase_C_sf"/>
</dbReference>
<dbReference type="EMBL" id="JAVIIP010000005">
    <property type="protein sequence ID" value="MDX8538210.1"/>
    <property type="molecule type" value="Genomic_DNA"/>
</dbReference>
<dbReference type="PROSITE" id="PS50404">
    <property type="entry name" value="GST_NTER"/>
    <property type="match status" value="1"/>
</dbReference>
<dbReference type="SFLD" id="SFLDS00019">
    <property type="entry name" value="Glutathione_Transferase_(cytos"/>
    <property type="match status" value="1"/>
</dbReference>
<dbReference type="InterPro" id="IPR050983">
    <property type="entry name" value="GST_Omega/HSP26"/>
</dbReference>
<feature type="domain" description="GST C-terminal" evidence="5">
    <location>
        <begin position="99"/>
        <end position="246"/>
    </location>
</feature>
<dbReference type="SUPFAM" id="SSF47616">
    <property type="entry name" value="GST C-terminal domain-like"/>
    <property type="match status" value="1"/>
</dbReference>
<feature type="domain" description="GST N-terminal" evidence="4">
    <location>
        <begin position="13"/>
        <end position="95"/>
    </location>
</feature>
<name>A0ABU5ALP8_9HYPH</name>
<dbReference type="SFLD" id="SFLDG01152">
    <property type="entry name" value="Main.3:_Omega-_and_Tau-like"/>
    <property type="match status" value="1"/>
</dbReference>
<evidence type="ECO:0000259" key="5">
    <source>
        <dbReference type="PROSITE" id="PS50405"/>
    </source>
</evidence>
<evidence type="ECO:0000256" key="3">
    <source>
        <dbReference type="ARBA" id="ARBA00047960"/>
    </source>
</evidence>
<dbReference type="Proteomes" id="UP001276564">
    <property type="component" value="Unassembled WGS sequence"/>
</dbReference>
<sequence>MKHEICKAGEAVSKLTLVSHHLCPYVQRAAIALAEKGVPFERVMIDLADKPAWFRARSPLGKVPLLSVDRGGEETVIFESAVILEFLEETEANPLHPADPLTRARHRAWIEFGSATLNAIGRFYAASSEAAFAAESKGLSAMFDRLEAELADRTSPGPWFAGERFSLVDAVYGPIFRYFDVFDEIGDFGILGGKPLVQAWRRALSERQSVKEAVDPDYPQRLEAFLRAKASHLSELIRQRDQATPLPEARYA</sequence>
<evidence type="ECO:0000256" key="1">
    <source>
        <dbReference type="ARBA" id="ARBA00012452"/>
    </source>
</evidence>
<dbReference type="Gene3D" id="3.40.30.10">
    <property type="entry name" value="Glutaredoxin"/>
    <property type="match status" value="1"/>
</dbReference>
<dbReference type="Pfam" id="PF13410">
    <property type="entry name" value="GST_C_2"/>
    <property type="match status" value="1"/>
</dbReference>
<dbReference type="InterPro" id="IPR040079">
    <property type="entry name" value="Glutathione_S-Trfase"/>
</dbReference>